<comment type="caution">
    <text evidence="4">The sequence shown here is derived from an EMBL/GenBank/DDBJ whole genome shotgun (WGS) entry which is preliminary data.</text>
</comment>
<dbReference type="GO" id="GO:0008270">
    <property type="term" value="F:zinc ion binding"/>
    <property type="evidence" value="ECO:0007669"/>
    <property type="project" value="UniProtKB-KW"/>
</dbReference>
<evidence type="ECO:0000313" key="5">
    <source>
        <dbReference type="Proteomes" id="UP000814243"/>
    </source>
</evidence>
<gene>
    <name evidence="4" type="ORF">HF086_009494</name>
</gene>
<dbReference type="SUPFAM" id="SSF57667">
    <property type="entry name" value="beta-beta-alpha zinc fingers"/>
    <property type="match status" value="4"/>
</dbReference>
<feature type="domain" description="C2H2-type" evidence="3">
    <location>
        <begin position="227"/>
        <end position="254"/>
    </location>
</feature>
<dbReference type="Gene3D" id="3.30.160.60">
    <property type="entry name" value="Classic Zinc Finger"/>
    <property type="match status" value="5"/>
</dbReference>
<evidence type="ECO:0000256" key="1">
    <source>
        <dbReference type="PROSITE-ProRule" id="PRU00042"/>
    </source>
</evidence>
<accession>A0A922MEU5</accession>
<dbReference type="Pfam" id="PF25273">
    <property type="entry name" value="DUF7869"/>
    <property type="match status" value="1"/>
</dbReference>
<reference evidence="4" key="1">
    <citation type="journal article" date="2021" name="G3 (Bethesda)">
        <title>Genome and transcriptome analysis of the beet armyworm Spodoptera exigua reveals targets for pest control. .</title>
        <authorList>
            <person name="Simon S."/>
            <person name="Breeschoten T."/>
            <person name="Jansen H.J."/>
            <person name="Dirks R.P."/>
            <person name="Schranz M.E."/>
            <person name="Ros V.I.D."/>
        </authorList>
    </citation>
    <scope>NUCLEOTIDE SEQUENCE</scope>
    <source>
        <strain evidence="4">TB_SE_WUR_2020</strain>
    </source>
</reference>
<dbReference type="PANTHER" id="PTHR10773:SF19">
    <property type="match status" value="1"/>
</dbReference>
<organism evidence="4 5">
    <name type="scientific">Spodoptera exigua</name>
    <name type="common">Beet armyworm</name>
    <name type="synonym">Noctua fulgens</name>
    <dbReference type="NCBI Taxonomy" id="7107"/>
    <lineage>
        <taxon>Eukaryota</taxon>
        <taxon>Metazoa</taxon>
        <taxon>Ecdysozoa</taxon>
        <taxon>Arthropoda</taxon>
        <taxon>Hexapoda</taxon>
        <taxon>Insecta</taxon>
        <taxon>Pterygota</taxon>
        <taxon>Neoptera</taxon>
        <taxon>Endopterygota</taxon>
        <taxon>Lepidoptera</taxon>
        <taxon>Glossata</taxon>
        <taxon>Ditrysia</taxon>
        <taxon>Noctuoidea</taxon>
        <taxon>Noctuidae</taxon>
        <taxon>Amphipyrinae</taxon>
        <taxon>Spodoptera</taxon>
    </lineage>
</organism>
<dbReference type="EMBL" id="JACEFF010000571">
    <property type="protein sequence ID" value="KAH9635154.1"/>
    <property type="molecule type" value="Genomic_DNA"/>
</dbReference>
<dbReference type="InterPro" id="IPR036236">
    <property type="entry name" value="Znf_C2H2_sf"/>
</dbReference>
<feature type="domain" description="C2H2-type" evidence="3">
    <location>
        <begin position="453"/>
        <end position="476"/>
    </location>
</feature>
<feature type="region of interest" description="Disordered" evidence="2">
    <location>
        <begin position="746"/>
        <end position="832"/>
    </location>
</feature>
<dbReference type="InterPro" id="IPR013087">
    <property type="entry name" value="Znf_C2H2_type"/>
</dbReference>
<dbReference type="Pfam" id="PF00096">
    <property type="entry name" value="zf-C2H2"/>
    <property type="match status" value="1"/>
</dbReference>
<sequence>MRDCDTLKEHTTKHVVDLPSFIAKSIISKDIPVKLDISNLSCKFCAETPIQSLEELITHIEEIHEEEYDRTLGVCAFPFVLAKDVMQCVLCNNMYDNFTCMVGHMYKDHINHSFICQICGHSFITKIRLKRHIHDSHVGFRCSVCGKMFNAAHRMIKHKEKMHGQAKHRECNLCSGTFESQYLLKAHLGKMHNVEKYRIKCDYCPKICSTKGAMILHVQSQHSESKYECDLCNYKTGIKWLITLHKKKHFGERDYGCSICDKMFRRSRELKGRQGTTANDLCAEDYDQAITTSSVDTKQPTAKDKRNIMRNNVIQVLTKSTVMPFRWLKSSYRCFYCYDIFQEASELKLHQATHVGDEIKIQTMRNYWEPVVYIDVSNLSCSLCPESITDLHDLIDHLIGSHHVDYNKDVGTCMVAFKLDNFNVSCLACGANFYTFGPLLHHTNKDHKGTSAILCDICGQHFKDATLLRLHVKSVHENAIYLCTECGEKFDSKSKLKTHQKNSHDMEKKYKCADCSEVFQRYDEDDEDSSDIIDNTPECSPSKIDPPRQLPSIVVAESPPQSSRASKPLVMQQEQSSLFCFATSPVVASSATLLEKECTAFPEFSHHKTCSVIELLHESKAIENGEKSIEAPNFSPLTPLLTKNRTDIETGEKSIEAPPFSPLTPLLTNNRFVAGPCTSPAIATSPGDGLKINYVIATCSGDGLKINNAIACDKNCSVSAVSSPLQPMTPETAELFKTLNSPGLEYDSDDSVADPNYTAINDSSSSSSRDSTNNVNREQRNIANEPIAEVATINDIASTSTDNNIDGQTNENLEGRQRKGRKRKYGGLSRKERTERKYKNLPYVNRKNMLIEPKTFLDYDCGCSRKCKELVPVEKRLIEFQKFYELGSYNAQSMYLAACVKEQPVKRAYVSTNTSNISKKKSYSRLYFLQGLQVCRDMFVKTLQTTPKRVNTSLCKMRSDVGLVDRRGTQGGFNKISPDVELFLINIIKKLPTYVSHYRRSEYGDAKFLKPDMTFPKLYKLYTEEAQAAGVPSVSSEKAKQVFLTKFNLRTKKIKKDTCNKCDSFNNKIKEVSEENKHQIALDHDTHLQLAKSLQNRMKSDLNLAKNDPFIETITFDLQKTLPLPRIPTNVVFYKRQLWLYNLGVHTGTNDQAYCYVWVEGEAGRGSQEVGSCLLKHMFQNLKPNVKKLILWSDSCGGQNRNIKLVLILKALLNDHPSLEEISFRFLESGHSFLPNDNDFAKIECALKQHQRIYLPEDYIHIMKHCKKNKPLQVHRMDKTDFVTSSELESIITNRKKAVDGTKVSWLKTKEIVLKKDEMFTIYMRSNYEEEFKELNIKKNVRGRQRSISKVLLKPMWPTGKAIPGPKLKDLKSLLHLIPQDAKAFYQNLTADDDLLDDVDGFSGEVDFEVETDTIVSDHEEN</sequence>
<dbReference type="PROSITE" id="PS00028">
    <property type="entry name" value="ZINC_FINGER_C2H2_1"/>
    <property type="match status" value="7"/>
</dbReference>
<evidence type="ECO:0000259" key="3">
    <source>
        <dbReference type="PROSITE" id="PS50157"/>
    </source>
</evidence>
<feature type="compositionally biased region" description="Polar residues" evidence="2">
    <location>
        <begin position="795"/>
        <end position="812"/>
    </location>
</feature>
<dbReference type="PANTHER" id="PTHR10773">
    <property type="entry name" value="DNA-DIRECTED RNA POLYMERASES I, II, AND III SUBUNIT RPABC2"/>
    <property type="match status" value="1"/>
</dbReference>
<dbReference type="Proteomes" id="UP000814243">
    <property type="component" value="Unassembled WGS sequence"/>
</dbReference>
<protein>
    <recommendedName>
        <fullName evidence="3">C2H2-type domain-containing protein</fullName>
    </recommendedName>
</protein>
<dbReference type="PROSITE" id="PS50157">
    <property type="entry name" value="ZINC_FINGER_C2H2_2"/>
    <property type="match status" value="7"/>
</dbReference>
<keyword evidence="1" id="KW-0863">Zinc-finger</keyword>
<proteinExistence type="predicted"/>
<dbReference type="InterPro" id="IPR057191">
    <property type="entry name" value="DUF7869"/>
</dbReference>
<evidence type="ECO:0000313" key="4">
    <source>
        <dbReference type="EMBL" id="KAH9635154.1"/>
    </source>
</evidence>
<feature type="region of interest" description="Disordered" evidence="2">
    <location>
        <begin position="523"/>
        <end position="549"/>
    </location>
</feature>
<feature type="domain" description="C2H2-type" evidence="3">
    <location>
        <begin position="114"/>
        <end position="142"/>
    </location>
</feature>
<feature type="domain" description="C2H2-type" evidence="3">
    <location>
        <begin position="481"/>
        <end position="509"/>
    </location>
</feature>
<keyword evidence="1" id="KW-0479">Metal-binding</keyword>
<name>A0A922MEU5_SPOEX</name>
<feature type="compositionally biased region" description="Low complexity" evidence="2">
    <location>
        <begin position="762"/>
        <end position="771"/>
    </location>
</feature>
<evidence type="ECO:0000256" key="2">
    <source>
        <dbReference type="SAM" id="MobiDB-lite"/>
    </source>
</evidence>
<feature type="domain" description="C2H2-type" evidence="3">
    <location>
        <begin position="169"/>
        <end position="197"/>
    </location>
</feature>
<feature type="domain" description="C2H2-type" evidence="3">
    <location>
        <begin position="332"/>
        <end position="359"/>
    </location>
</feature>
<dbReference type="SMART" id="SM00355">
    <property type="entry name" value="ZnF_C2H2"/>
    <property type="match status" value="12"/>
</dbReference>
<feature type="domain" description="C2H2-type" evidence="3">
    <location>
        <begin position="140"/>
        <end position="168"/>
    </location>
</feature>
<keyword evidence="1" id="KW-0862">Zinc</keyword>